<dbReference type="AlphaFoldDB" id="X0YWW0"/>
<feature type="non-terminal residue" evidence="1">
    <location>
        <position position="1"/>
    </location>
</feature>
<name>X0YWW0_9ZZZZ</name>
<evidence type="ECO:0000313" key="1">
    <source>
        <dbReference type="EMBL" id="GAG61359.1"/>
    </source>
</evidence>
<dbReference type="EMBL" id="BART01002414">
    <property type="protein sequence ID" value="GAG61359.1"/>
    <property type="molecule type" value="Genomic_DNA"/>
</dbReference>
<sequence>DDEDGYIDEEDETEAIFRSLSNLITTRSNCFTIVSQGKVMRSEEVVAEKKIKVVVDRGASPIKIKYYRELPED</sequence>
<accession>X0YWW0</accession>
<proteinExistence type="predicted"/>
<gene>
    <name evidence="1" type="ORF">S01H4_07398</name>
</gene>
<protein>
    <submittedName>
        <fullName evidence="1">Uncharacterized protein</fullName>
    </submittedName>
</protein>
<organism evidence="1">
    <name type="scientific">marine sediment metagenome</name>
    <dbReference type="NCBI Taxonomy" id="412755"/>
    <lineage>
        <taxon>unclassified sequences</taxon>
        <taxon>metagenomes</taxon>
        <taxon>ecological metagenomes</taxon>
    </lineage>
</organism>
<reference evidence="1" key="1">
    <citation type="journal article" date="2014" name="Front. Microbiol.">
        <title>High frequency of phylogenetically diverse reductive dehalogenase-homologous genes in deep subseafloor sedimentary metagenomes.</title>
        <authorList>
            <person name="Kawai M."/>
            <person name="Futagami T."/>
            <person name="Toyoda A."/>
            <person name="Takaki Y."/>
            <person name="Nishi S."/>
            <person name="Hori S."/>
            <person name="Arai W."/>
            <person name="Tsubouchi T."/>
            <person name="Morono Y."/>
            <person name="Uchiyama I."/>
            <person name="Ito T."/>
            <person name="Fujiyama A."/>
            <person name="Inagaki F."/>
            <person name="Takami H."/>
        </authorList>
    </citation>
    <scope>NUCLEOTIDE SEQUENCE</scope>
    <source>
        <strain evidence="1">Expedition CK06-06</strain>
    </source>
</reference>
<comment type="caution">
    <text evidence="1">The sequence shown here is derived from an EMBL/GenBank/DDBJ whole genome shotgun (WGS) entry which is preliminary data.</text>
</comment>